<keyword evidence="4" id="KW-1185">Reference proteome</keyword>
<feature type="region of interest" description="Disordered" evidence="1">
    <location>
        <begin position="1"/>
        <end position="48"/>
    </location>
</feature>
<feature type="compositionally biased region" description="Polar residues" evidence="1">
    <location>
        <begin position="20"/>
        <end position="29"/>
    </location>
</feature>
<accession>A0A9P8MX36</accession>
<keyword evidence="3" id="KW-0695">RNA-directed DNA polymerase</keyword>
<keyword evidence="3" id="KW-0548">Nucleotidyltransferase</keyword>
<dbReference type="EMBL" id="JAIZPD010000005">
    <property type="protein sequence ID" value="KAH0962784.1"/>
    <property type="molecule type" value="Genomic_DNA"/>
</dbReference>
<evidence type="ECO:0000256" key="1">
    <source>
        <dbReference type="SAM" id="MobiDB-lite"/>
    </source>
</evidence>
<proteinExistence type="predicted"/>
<dbReference type="GO" id="GO:0003964">
    <property type="term" value="F:RNA-directed DNA polymerase activity"/>
    <property type="evidence" value="ECO:0007669"/>
    <property type="project" value="UniProtKB-KW"/>
</dbReference>
<dbReference type="AlphaFoldDB" id="A0A9P8MX36"/>
<protein>
    <submittedName>
        <fullName evidence="3">Reverse transcriptase (RNA-dependent DNA polymerase) domain-containing protein</fullName>
    </submittedName>
</protein>
<organism evidence="3 4">
    <name type="scientific">Hirsutella rhossiliensis</name>
    <dbReference type="NCBI Taxonomy" id="111463"/>
    <lineage>
        <taxon>Eukaryota</taxon>
        <taxon>Fungi</taxon>
        <taxon>Dikarya</taxon>
        <taxon>Ascomycota</taxon>
        <taxon>Pezizomycotina</taxon>
        <taxon>Sordariomycetes</taxon>
        <taxon>Hypocreomycetidae</taxon>
        <taxon>Hypocreales</taxon>
        <taxon>Ophiocordycipitaceae</taxon>
        <taxon>Hirsutella</taxon>
    </lineage>
</organism>
<sequence>MVRIRGAVSGGRGEPDPRVTITTRKTTPQGEDKSQDKPANVLEGKRQRKPKKAFINNIIANASKHRLHVEDMPPVPTSFKAAMASEYASQWIMGMGREIEDQMKLETWTKVARKMVEEAGHFIIPLRWVYAYKLDEQGYVTRFKARLVVRGDQQPEDNEDTYAATLRARTFRVLMALCCLEDLETEQYDVKTAFLYNKLKHAIYCQMPPGYLEPGLCLKLLKDYTGFESLQGCGLRSSASSRSWALNNSSKMPA</sequence>
<name>A0A9P8MX36_9HYPO</name>
<feature type="domain" description="Reverse transcriptase Ty1/copia-type" evidence="2">
    <location>
        <begin position="120"/>
        <end position="222"/>
    </location>
</feature>
<gene>
    <name evidence="3" type="ORF">HRG_05294</name>
</gene>
<evidence type="ECO:0000259" key="2">
    <source>
        <dbReference type="Pfam" id="PF07727"/>
    </source>
</evidence>
<dbReference type="InterPro" id="IPR013103">
    <property type="entry name" value="RVT_2"/>
</dbReference>
<dbReference type="GeneID" id="68354423"/>
<dbReference type="Pfam" id="PF07727">
    <property type="entry name" value="RVT_2"/>
    <property type="match status" value="1"/>
</dbReference>
<dbReference type="OrthoDB" id="5080335at2759"/>
<comment type="caution">
    <text evidence="3">The sequence shown here is derived from an EMBL/GenBank/DDBJ whole genome shotgun (WGS) entry which is preliminary data.</text>
</comment>
<keyword evidence="3" id="KW-0808">Transferase</keyword>
<evidence type="ECO:0000313" key="3">
    <source>
        <dbReference type="EMBL" id="KAH0962784.1"/>
    </source>
</evidence>
<dbReference type="RefSeq" id="XP_044720297.1">
    <property type="nucleotide sequence ID" value="XM_044863765.1"/>
</dbReference>
<reference evidence="3" key="1">
    <citation type="submission" date="2021-09" db="EMBL/GenBank/DDBJ databases">
        <title>A high-quality genome of the endoparasitic fungus Hirsutella rhossiliensis with a comparison of Hirsutella genomes reveals transposable elements contributing to genome size variation.</title>
        <authorList>
            <person name="Lin R."/>
            <person name="Jiao Y."/>
            <person name="Sun X."/>
            <person name="Ling J."/>
            <person name="Xie B."/>
            <person name="Cheng X."/>
        </authorList>
    </citation>
    <scope>NUCLEOTIDE SEQUENCE</scope>
    <source>
        <strain evidence="3">HR02</strain>
    </source>
</reference>
<dbReference type="Proteomes" id="UP000824596">
    <property type="component" value="Unassembled WGS sequence"/>
</dbReference>
<evidence type="ECO:0000313" key="4">
    <source>
        <dbReference type="Proteomes" id="UP000824596"/>
    </source>
</evidence>